<dbReference type="Pfam" id="PF16656">
    <property type="entry name" value="Pur_ac_phosph_N"/>
    <property type="match status" value="1"/>
</dbReference>
<name>A0A9X1MKL1_9BACT</name>
<evidence type="ECO:0000256" key="1">
    <source>
        <dbReference type="ARBA" id="ARBA00022729"/>
    </source>
</evidence>
<dbReference type="EMBL" id="JAJKFT010000004">
    <property type="protein sequence ID" value="MCC9628291.1"/>
    <property type="molecule type" value="Genomic_DNA"/>
</dbReference>
<dbReference type="GO" id="GO:0046872">
    <property type="term" value="F:metal ion binding"/>
    <property type="evidence" value="ECO:0007669"/>
    <property type="project" value="InterPro"/>
</dbReference>
<dbReference type="PANTHER" id="PTHR22953">
    <property type="entry name" value="ACID PHOSPHATASE RELATED"/>
    <property type="match status" value="1"/>
</dbReference>
<keyword evidence="6" id="KW-1185">Reference proteome</keyword>
<organism evidence="5 6">
    <name type="scientific">Blastopirellula sediminis</name>
    <dbReference type="NCBI Taxonomy" id="2894196"/>
    <lineage>
        <taxon>Bacteria</taxon>
        <taxon>Pseudomonadati</taxon>
        <taxon>Planctomycetota</taxon>
        <taxon>Planctomycetia</taxon>
        <taxon>Pirellulales</taxon>
        <taxon>Pirellulaceae</taxon>
        <taxon>Blastopirellula</taxon>
    </lineage>
</organism>
<reference evidence="5" key="1">
    <citation type="submission" date="2021-11" db="EMBL/GenBank/DDBJ databases">
        <title>Genome sequence.</title>
        <authorList>
            <person name="Sun Q."/>
        </authorList>
    </citation>
    <scope>NUCLEOTIDE SEQUENCE</scope>
    <source>
        <strain evidence="5">JC732</strain>
    </source>
</reference>
<dbReference type="InterPro" id="IPR029052">
    <property type="entry name" value="Metallo-depent_PP-like"/>
</dbReference>
<feature type="signal peptide" evidence="2">
    <location>
        <begin position="1"/>
        <end position="23"/>
    </location>
</feature>
<dbReference type="Pfam" id="PF00149">
    <property type="entry name" value="Metallophos"/>
    <property type="match status" value="1"/>
</dbReference>
<dbReference type="PANTHER" id="PTHR22953:SF153">
    <property type="entry name" value="PURPLE ACID PHOSPHATASE"/>
    <property type="match status" value="1"/>
</dbReference>
<dbReference type="Gene3D" id="2.60.40.380">
    <property type="entry name" value="Purple acid phosphatase-like, N-terminal"/>
    <property type="match status" value="1"/>
</dbReference>
<dbReference type="InterPro" id="IPR039331">
    <property type="entry name" value="PAPs-like"/>
</dbReference>
<dbReference type="InterPro" id="IPR008963">
    <property type="entry name" value="Purple_acid_Pase-like_N"/>
</dbReference>
<dbReference type="InterPro" id="IPR004843">
    <property type="entry name" value="Calcineurin-like_PHP"/>
</dbReference>
<feature type="domain" description="Purple acid phosphatase N-terminal" evidence="4">
    <location>
        <begin position="49"/>
        <end position="145"/>
    </location>
</feature>
<evidence type="ECO:0000313" key="6">
    <source>
        <dbReference type="Proteomes" id="UP001139103"/>
    </source>
</evidence>
<dbReference type="Proteomes" id="UP001139103">
    <property type="component" value="Unassembled WGS sequence"/>
</dbReference>
<sequence length="480" mass="53612">MTNIHLLAWCALILGTSASAVFAHEGEEGHAHEPIAVKPAEMYQPTAMPDRIVLTWSGDPRTTQAVTWRTSVEVATGLAEIAEAEGGPNFPKQATQHKAITEALKTDLNTAHFHSVNFENLIPGTRYAYRVGDGVNWSEWFQFSTATEQPEPFSFIYFGDAQNNIRSMWSRVIREAYRDAPKAAFLLHAGDLINHADSDAEWGEWFGAGAWLNAMTPNVAIPGNHELAEGPNGTRRLTRHWRTSFAFPENGPRGLEETCFTFVYHNLRIIGLNSNELHQEQTVWLEKVLAENKSPWVICTFHHPIYATNKYRDNADLRALWKPLFDRYKVDLVLQGHDHAYGRTGFNVPGVNVPQSEFSTFGAAVEQAKQGADGKVKVGMVNVPTGVQNVDQQNGTVYVVSVSGPKMYDNARFPFMLRNGEDIQLYQIIHVDGDKLRYEARTAIGQLYDAFELRKQGKGVNNQLVEIPGEIPAVLRGAKP</sequence>
<evidence type="ECO:0000256" key="2">
    <source>
        <dbReference type="SAM" id="SignalP"/>
    </source>
</evidence>
<keyword evidence="1 2" id="KW-0732">Signal</keyword>
<protein>
    <submittedName>
        <fullName evidence="5">Metallophosphoesterase family protein</fullName>
    </submittedName>
</protein>
<dbReference type="SUPFAM" id="SSF56300">
    <property type="entry name" value="Metallo-dependent phosphatases"/>
    <property type="match status" value="1"/>
</dbReference>
<comment type="caution">
    <text evidence="5">The sequence shown here is derived from an EMBL/GenBank/DDBJ whole genome shotgun (WGS) entry which is preliminary data.</text>
</comment>
<dbReference type="GO" id="GO:0003993">
    <property type="term" value="F:acid phosphatase activity"/>
    <property type="evidence" value="ECO:0007669"/>
    <property type="project" value="InterPro"/>
</dbReference>
<dbReference type="Gene3D" id="3.60.21.10">
    <property type="match status" value="1"/>
</dbReference>
<accession>A0A9X1MKL1</accession>
<evidence type="ECO:0000313" key="5">
    <source>
        <dbReference type="EMBL" id="MCC9628291.1"/>
    </source>
</evidence>
<feature type="domain" description="Calcineurin-like phosphoesterase" evidence="3">
    <location>
        <begin position="171"/>
        <end position="341"/>
    </location>
</feature>
<evidence type="ECO:0000259" key="3">
    <source>
        <dbReference type="Pfam" id="PF00149"/>
    </source>
</evidence>
<dbReference type="RefSeq" id="WP_230217426.1">
    <property type="nucleotide sequence ID" value="NZ_JAJKFT010000004.1"/>
</dbReference>
<dbReference type="InterPro" id="IPR015914">
    <property type="entry name" value="PAPs_N"/>
</dbReference>
<dbReference type="AlphaFoldDB" id="A0A9X1MKL1"/>
<evidence type="ECO:0000259" key="4">
    <source>
        <dbReference type="Pfam" id="PF16656"/>
    </source>
</evidence>
<gene>
    <name evidence="5" type="ORF">LOC68_07780</name>
</gene>
<proteinExistence type="predicted"/>
<dbReference type="SUPFAM" id="SSF49363">
    <property type="entry name" value="Purple acid phosphatase, N-terminal domain"/>
    <property type="match status" value="1"/>
</dbReference>
<feature type="chain" id="PRO_5040794273" evidence="2">
    <location>
        <begin position="24"/>
        <end position="480"/>
    </location>
</feature>